<evidence type="ECO:0000256" key="2">
    <source>
        <dbReference type="ARBA" id="ARBA00005641"/>
    </source>
</evidence>
<accession>A0A8J5KFT9</accession>
<proteinExistence type="inferred from homology"/>
<comment type="caution">
    <text evidence="8">The sequence shown here is derived from an EMBL/GenBank/DDBJ whole genome shotgun (WGS) entry which is preliminary data.</text>
</comment>
<dbReference type="PANTHER" id="PTHR31451">
    <property type="match status" value="1"/>
</dbReference>
<dbReference type="EC" id="3.2.1.78" evidence="3"/>
<evidence type="ECO:0000256" key="1">
    <source>
        <dbReference type="ARBA" id="ARBA00001678"/>
    </source>
</evidence>
<dbReference type="PANTHER" id="PTHR31451:SF45">
    <property type="entry name" value="MANNAN ENDO-1,4-BETA-MANNOSIDASE 2"/>
    <property type="match status" value="1"/>
</dbReference>
<dbReference type="Pfam" id="PF26410">
    <property type="entry name" value="GH5_mannosidase"/>
    <property type="match status" value="1"/>
</dbReference>
<dbReference type="InterPro" id="IPR001547">
    <property type="entry name" value="Glyco_hydro_5"/>
</dbReference>
<dbReference type="Proteomes" id="UP000734854">
    <property type="component" value="Unassembled WGS sequence"/>
</dbReference>
<evidence type="ECO:0000256" key="6">
    <source>
        <dbReference type="SAM" id="Phobius"/>
    </source>
</evidence>
<feature type="domain" description="Glycoside hydrolase family 5" evidence="7">
    <location>
        <begin position="85"/>
        <end position="422"/>
    </location>
</feature>
<evidence type="ECO:0000313" key="9">
    <source>
        <dbReference type="Proteomes" id="UP000734854"/>
    </source>
</evidence>
<organism evidence="8 9">
    <name type="scientific">Zingiber officinale</name>
    <name type="common">Ginger</name>
    <name type="synonym">Amomum zingiber</name>
    <dbReference type="NCBI Taxonomy" id="94328"/>
    <lineage>
        <taxon>Eukaryota</taxon>
        <taxon>Viridiplantae</taxon>
        <taxon>Streptophyta</taxon>
        <taxon>Embryophyta</taxon>
        <taxon>Tracheophyta</taxon>
        <taxon>Spermatophyta</taxon>
        <taxon>Magnoliopsida</taxon>
        <taxon>Liliopsida</taxon>
        <taxon>Zingiberales</taxon>
        <taxon>Zingiberaceae</taxon>
        <taxon>Zingiber</taxon>
    </lineage>
</organism>
<keyword evidence="6" id="KW-0812">Transmembrane</keyword>
<keyword evidence="5" id="KW-0326">Glycosidase</keyword>
<dbReference type="OrthoDB" id="406631at2759"/>
<dbReference type="EMBL" id="JACMSC010000017">
    <property type="protein sequence ID" value="KAG6479652.1"/>
    <property type="molecule type" value="Genomic_DNA"/>
</dbReference>
<keyword evidence="9" id="KW-1185">Reference proteome</keyword>
<dbReference type="GO" id="GO:0000272">
    <property type="term" value="P:polysaccharide catabolic process"/>
    <property type="evidence" value="ECO:0007669"/>
    <property type="project" value="InterPro"/>
</dbReference>
<gene>
    <name evidence="8" type="ORF">ZIOFF_063120</name>
</gene>
<keyword evidence="6" id="KW-0472">Membrane</keyword>
<dbReference type="InterPro" id="IPR045053">
    <property type="entry name" value="MAN-like"/>
</dbReference>
<evidence type="ECO:0000256" key="3">
    <source>
        <dbReference type="ARBA" id="ARBA00012706"/>
    </source>
</evidence>
<dbReference type="AlphaFoldDB" id="A0A8J5KFT9"/>
<name>A0A8J5KFT9_ZINOF</name>
<evidence type="ECO:0000313" key="8">
    <source>
        <dbReference type="EMBL" id="KAG6479652.1"/>
    </source>
</evidence>
<evidence type="ECO:0000256" key="5">
    <source>
        <dbReference type="ARBA" id="ARBA00023295"/>
    </source>
</evidence>
<dbReference type="GO" id="GO:0016985">
    <property type="term" value="F:mannan endo-1,4-beta-mannosidase activity"/>
    <property type="evidence" value="ECO:0007669"/>
    <property type="project" value="UniProtKB-EC"/>
</dbReference>
<dbReference type="FunFam" id="3.20.20.80:FF:000012">
    <property type="entry name" value="Mannan endo-1,4-beta-mannosidase 6"/>
    <property type="match status" value="1"/>
</dbReference>
<protein>
    <recommendedName>
        <fullName evidence="3">mannan endo-1,4-beta-mannosidase</fullName>
        <ecNumber evidence="3">3.2.1.78</ecNumber>
    </recommendedName>
</protein>
<sequence>MQENGLFLHSAELDRCELTVAPPAATMSPGRQGGGGGWLKHFPGLSRMRSGSVLTYPLIGVAFFVAFVYFSFGDFKPSPGLAEMSFVERKGTQFVVDGRAFYVNGWNSYWMLDQAAEEFSKSRVTEMFQIGAKMGMTVCRTWAFNDGTYHALQVSLGIFDERVFRALDWVIVEARRHGIRLLLSLVNNLQHYGGKTQYVKWAWDEGIGLSSSNDSFFFDPTIRKYFKIYLKTILTRKNHLTGIEYRDDPTIFAWELMNEPQCASDSSGDTLQEWFEDTSEFVKSIDHKHLLTIGLEGFYGPVSSQEKQSINPGKWYGTLGSDFLSNSKISHVDFASVHIYPDQWLLKADFNEKTNYISKWVTSHIEDGDRELHKPVMFTEFGLSKKSKDFENSQRVTFYRSIFDKIYQSAKKNGAGAGAMIWQLLVPGMEEYSDDYGIIPGLTPSVDSLLKEQSCRLMSLRLKKDSSDRSPTIC</sequence>
<feature type="transmembrane region" description="Helical" evidence="6">
    <location>
        <begin position="53"/>
        <end position="72"/>
    </location>
</feature>
<comment type="similarity">
    <text evidence="2">Belongs to the glycosyl hydrolase 5 (cellulase A) family.</text>
</comment>
<reference evidence="8 9" key="1">
    <citation type="submission" date="2020-08" db="EMBL/GenBank/DDBJ databases">
        <title>Plant Genome Project.</title>
        <authorList>
            <person name="Zhang R.-G."/>
        </authorList>
    </citation>
    <scope>NUCLEOTIDE SEQUENCE [LARGE SCALE GENOMIC DNA]</scope>
    <source>
        <tissue evidence="8">Rhizome</tissue>
    </source>
</reference>
<evidence type="ECO:0000256" key="4">
    <source>
        <dbReference type="ARBA" id="ARBA00022801"/>
    </source>
</evidence>
<keyword evidence="4" id="KW-0378">Hydrolase</keyword>
<comment type="catalytic activity">
    <reaction evidence="1">
        <text>Random hydrolysis of (1-&gt;4)-beta-D-mannosidic linkages in mannans, galactomannans and glucomannans.</text>
        <dbReference type="EC" id="3.2.1.78"/>
    </reaction>
</comment>
<evidence type="ECO:0000259" key="7">
    <source>
        <dbReference type="Pfam" id="PF26410"/>
    </source>
</evidence>
<keyword evidence="6" id="KW-1133">Transmembrane helix</keyword>